<feature type="transmembrane region" description="Helical" evidence="7">
    <location>
        <begin position="148"/>
        <end position="169"/>
    </location>
</feature>
<dbReference type="SUPFAM" id="SSF103473">
    <property type="entry name" value="MFS general substrate transporter"/>
    <property type="match status" value="1"/>
</dbReference>
<dbReference type="PROSITE" id="PS50850">
    <property type="entry name" value="MFS"/>
    <property type="match status" value="1"/>
</dbReference>
<feature type="transmembrane region" description="Helical" evidence="7">
    <location>
        <begin position="175"/>
        <end position="195"/>
    </location>
</feature>
<feature type="transmembrane region" description="Helical" evidence="7">
    <location>
        <begin position="318"/>
        <end position="340"/>
    </location>
</feature>
<keyword evidence="10" id="KW-1185">Reference proteome</keyword>
<dbReference type="Pfam" id="PF07690">
    <property type="entry name" value="MFS_1"/>
    <property type="match status" value="1"/>
</dbReference>
<accession>A0A7G3UNE1</accession>
<keyword evidence="2" id="KW-1003">Cell membrane</keyword>
<evidence type="ECO:0000256" key="6">
    <source>
        <dbReference type="SAM" id="MobiDB-lite"/>
    </source>
</evidence>
<feature type="transmembrane region" description="Helical" evidence="7">
    <location>
        <begin position="352"/>
        <end position="377"/>
    </location>
</feature>
<dbReference type="InterPro" id="IPR011701">
    <property type="entry name" value="MFS"/>
</dbReference>
<proteinExistence type="predicted"/>
<feature type="transmembrane region" description="Helical" evidence="7">
    <location>
        <begin position="258"/>
        <end position="284"/>
    </location>
</feature>
<evidence type="ECO:0000313" key="10">
    <source>
        <dbReference type="Proteomes" id="UP000005940"/>
    </source>
</evidence>
<dbReference type="Proteomes" id="UP000005940">
    <property type="component" value="Chromosome"/>
</dbReference>
<feature type="transmembrane region" description="Helical" evidence="7">
    <location>
        <begin position="291"/>
        <end position="312"/>
    </location>
</feature>
<name>A0A7G3UNE1_STRT9</name>
<feature type="compositionally biased region" description="Low complexity" evidence="6">
    <location>
        <begin position="499"/>
        <end position="513"/>
    </location>
</feature>
<dbReference type="RefSeq" id="WP_157997764.1">
    <property type="nucleotide sequence ID" value="NZ_CP029159.1"/>
</dbReference>
<evidence type="ECO:0000256" key="2">
    <source>
        <dbReference type="ARBA" id="ARBA00022475"/>
    </source>
</evidence>
<evidence type="ECO:0000313" key="9">
    <source>
        <dbReference type="EMBL" id="QKM70909.1"/>
    </source>
</evidence>
<comment type="subcellular location">
    <subcellularLocation>
        <location evidence="1">Cell membrane</location>
        <topology evidence="1">Multi-pass membrane protein</topology>
    </subcellularLocation>
</comment>
<keyword evidence="5 7" id="KW-0472">Membrane</keyword>
<dbReference type="GO" id="GO:0005886">
    <property type="term" value="C:plasma membrane"/>
    <property type="evidence" value="ECO:0007669"/>
    <property type="project" value="UniProtKB-SubCell"/>
</dbReference>
<keyword evidence="4 7" id="KW-1133">Transmembrane helix</keyword>
<reference evidence="9 10" key="1">
    <citation type="journal article" date="2012" name="J. Bacteriol.">
        <title>Draft genome of Streptomyces tsukubaensis NRRL 18488, the producer of the clinically important immunosuppressant tacrolimus (FK506).</title>
        <authorList>
            <person name="Barreiro C."/>
            <person name="Prieto C."/>
            <person name="Sola-Landa A."/>
            <person name="Solera E."/>
            <person name="Martinez-Castro M."/>
            <person name="Perez-Redondo R."/>
            <person name="Garcia-Estrada C."/>
            <person name="Aparicio J.F."/>
            <person name="Fernandez-Martinez L.T."/>
            <person name="Santos-Aberturas J."/>
            <person name="Salehi-Najafabadi Z."/>
            <person name="Rodriguez-Garcia A."/>
            <person name="Tauch A."/>
            <person name="Martin J.F."/>
        </authorList>
    </citation>
    <scope>NUCLEOTIDE SEQUENCE [LARGE SCALE GENOMIC DNA]</scope>
    <source>
        <strain evidence="10">DSM 42081 / NBRC 108919 / NRRL 18488 / 9993</strain>
    </source>
</reference>
<evidence type="ECO:0000259" key="8">
    <source>
        <dbReference type="PROSITE" id="PS50850"/>
    </source>
</evidence>
<dbReference type="CDD" id="cd06173">
    <property type="entry name" value="MFS_MefA_like"/>
    <property type="match status" value="1"/>
</dbReference>
<dbReference type="InterPro" id="IPR036259">
    <property type="entry name" value="MFS_trans_sf"/>
</dbReference>
<organism evidence="9 10">
    <name type="scientific">Streptomyces tsukubensis (strain DSM 42081 / NBRC 108919 / NRRL 18488 / 9993)</name>
    <dbReference type="NCBI Taxonomy" id="1114943"/>
    <lineage>
        <taxon>Bacteria</taxon>
        <taxon>Bacillati</taxon>
        <taxon>Actinomycetota</taxon>
        <taxon>Actinomycetes</taxon>
        <taxon>Kitasatosporales</taxon>
        <taxon>Streptomycetaceae</taxon>
        <taxon>Streptomyces</taxon>
    </lineage>
</organism>
<evidence type="ECO:0000256" key="1">
    <source>
        <dbReference type="ARBA" id="ARBA00004651"/>
    </source>
</evidence>
<dbReference type="Gene3D" id="1.20.1250.20">
    <property type="entry name" value="MFS general substrate transporter like domains"/>
    <property type="match status" value="1"/>
</dbReference>
<dbReference type="EMBL" id="CP029159">
    <property type="protein sequence ID" value="QKM70909.1"/>
    <property type="molecule type" value="Genomic_DNA"/>
</dbReference>
<dbReference type="InterPro" id="IPR020846">
    <property type="entry name" value="MFS_dom"/>
</dbReference>
<feature type="transmembrane region" description="Helical" evidence="7">
    <location>
        <begin position="383"/>
        <end position="402"/>
    </location>
</feature>
<feature type="compositionally biased region" description="Low complexity" evidence="6">
    <location>
        <begin position="409"/>
        <end position="441"/>
    </location>
</feature>
<sequence length="557" mass="55098">MTVTETDPPAESAAVPWGRVGALVGGQAAVQLGSFALLIAMNWTAVQLGGAGAVTLLMLAATVPRALMLVFGGALADALGPRFVLLRTTTARAALLAFGAVVTATTQQLWPLVAIALLEGVLLGMAGPASGTLLPRFARGDQLARANSAYATVLRVAPVLGAPAGAWLITIGDLWVAMLVAAATGLVWLGCLLFITRGFTRPARQAGGRSLLRRSGDGFRLLARYPRLRWMFVASLGLDMAFSWPVEVALPLLVHERGWGVGAVAMVLAAFSLGALASSALGAAFAHRIPVFFRLVVTGAGLAAGITLMALMGSPGSLTAVAAGVGLMSGFNGPAIVTLYQEAAPEGRMGAAMSTLALAGIGAAPLSIALFSSLSLVLGVERTWLLCGAVAAVSPVAAILALRARTPAEPDAAPADGHGAGTPEPSPSTKTSTKTFTTASAPDRRATPTGAAVPALRTEPLVAPGATAADGNGAGAPPVRTPAGTAAAAPGAGSGTGSAGQRPSASGSAGAEPGPAPGHLTVTALPGDPCGTGDPADGSGPGASPSHASGEPVPLRT</sequence>
<gene>
    <name evidence="9" type="ORF">STSU_031015</name>
</gene>
<feature type="transmembrane region" description="Helical" evidence="7">
    <location>
        <begin position="53"/>
        <end position="76"/>
    </location>
</feature>
<evidence type="ECO:0000256" key="7">
    <source>
        <dbReference type="SAM" id="Phobius"/>
    </source>
</evidence>
<evidence type="ECO:0000256" key="4">
    <source>
        <dbReference type="ARBA" id="ARBA00022989"/>
    </source>
</evidence>
<evidence type="ECO:0000256" key="5">
    <source>
        <dbReference type="ARBA" id="ARBA00023136"/>
    </source>
</evidence>
<dbReference type="GO" id="GO:0022857">
    <property type="term" value="F:transmembrane transporter activity"/>
    <property type="evidence" value="ECO:0007669"/>
    <property type="project" value="InterPro"/>
</dbReference>
<dbReference type="PANTHER" id="PTHR23513">
    <property type="entry name" value="INTEGRAL MEMBRANE EFFLUX PROTEIN-RELATED"/>
    <property type="match status" value="1"/>
</dbReference>
<keyword evidence="3 7" id="KW-0812">Transmembrane</keyword>
<evidence type="ECO:0000256" key="3">
    <source>
        <dbReference type="ARBA" id="ARBA00022692"/>
    </source>
</evidence>
<feature type="transmembrane region" description="Helical" evidence="7">
    <location>
        <begin position="228"/>
        <end position="246"/>
    </location>
</feature>
<dbReference type="AlphaFoldDB" id="A0A7G3UNE1"/>
<feature type="compositionally biased region" description="Low complexity" evidence="6">
    <location>
        <begin position="533"/>
        <end position="550"/>
    </location>
</feature>
<feature type="compositionally biased region" description="Low complexity" evidence="6">
    <location>
        <begin position="463"/>
        <end position="491"/>
    </location>
</feature>
<feature type="domain" description="Major facilitator superfamily (MFS) profile" evidence="8">
    <location>
        <begin position="14"/>
        <end position="406"/>
    </location>
</feature>
<feature type="transmembrane region" description="Helical" evidence="7">
    <location>
        <begin position="109"/>
        <end position="127"/>
    </location>
</feature>
<feature type="transmembrane region" description="Helical" evidence="7">
    <location>
        <begin position="20"/>
        <end position="41"/>
    </location>
</feature>
<protein>
    <submittedName>
        <fullName evidence="9">MFS transporter</fullName>
    </submittedName>
</protein>
<feature type="region of interest" description="Disordered" evidence="6">
    <location>
        <begin position="409"/>
        <end position="557"/>
    </location>
</feature>
<dbReference type="PANTHER" id="PTHR23513:SF11">
    <property type="entry name" value="STAPHYLOFERRIN A TRANSPORTER"/>
    <property type="match status" value="1"/>
</dbReference>